<dbReference type="GO" id="GO:0009252">
    <property type="term" value="P:peptidoglycan biosynthetic process"/>
    <property type="evidence" value="ECO:0007669"/>
    <property type="project" value="UniProtKB-UniRule"/>
</dbReference>
<dbReference type="EMBL" id="FXBM01000001">
    <property type="protein sequence ID" value="SMH37913.1"/>
    <property type="molecule type" value="Genomic_DNA"/>
</dbReference>
<gene>
    <name evidence="2" type="primary">gatD</name>
    <name evidence="4" type="ORF">SAMN06295885_1425</name>
</gene>
<dbReference type="GO" id="GO:0008360">
    <property type="term" value="P:regulation of cell shape"/>
    <property type="evidence" value="ECO:0007669"/>
    <property type="project" value="UniProtKB-KW"/>
</dbReference>
<evidence type="ECO:0000256" key="1">
    <source>
        <dbReference type="ARBA" id="ARBA00022962"/>
    </source>
</evidence>
<comment type="subunit">
    <text evidence="2">Forms a heterodimer with MurT.</text>
</comment>
<dbReference type="SUPFAM" id="SSF52317">
    <property type="entry name" value="Class I glutamine amidotransferase-like"/>
    <property type="match status" value="1"/>
</dbReference>
<dbReference type="PROSITE" id="PS51274">
    <property type="entry name" value="GATASE_COBBQ"/>
    <property type="match status" value="1"/>
</dbReference>
<dbReference type="UniPathway" id="UPA00219"/>
<name>A0A1X7NJ98_9MICO</name>
<feature type="active site" evidence="2">
    <location>
        <position position="185"/>
    </location>
</feature>
<reference evidence="5" key="1">
    <citation type="submission" date="2017-04" db="EMBL/GenBank/DDBJ databases">
        <authorList>
            <person name="Varghese N."/>
            <person name="Submissions S."/>
        </authorList>
    </citation>
    <scope>NUCLEOTIDE SEQUENCE [LARGE SCALE GENOMIC DNA]</scope>
    <source>
        <strain evidence="5">VKM Ac-2121</strain>
    </source>
</reference>
<protein>
    <recommendedName>
        <fullName evidence="2">Lipid II isoglutaminyl synthase (glutamine-hydrolyzing) subunit GatD</fullName>
        <ecNumber evidence="2">6.3.5.13</ecNumber>
    </recommendedName>
    <alternativeName>
        <fullName evidence="2">Lipid II isoglutaminyl synthase glutaminase subunit</fullName>
        <ecNumber evidence="2">3.5.1.2</ecNumber>
    </alternativeName>
</protein>
<dbReference type="GO" id="GO:0004359">
    <property type="term" value="F:glutaminase activity"/>
    <property type="evidence" value="ECO:0007669"/>
    <property type="project" value="UniProtKB-UniRule"/>
</dbReference>
<dbReference type="GO" id="GO:0071555">
    <property type="term" value="P:cell wall organization"/>
    <property type="evidence" value="ECO:0007669"/>
    <property type="project" value="UniProtKB-KW"/>
</dbReference>
<evidence type="ECO:0000256" key="2">
    <source>
        <dbReference type="HAMAP-Rule" id="MF_02213"/>
    </source>
</evidence>
<accession>A0A1X7NJ98</accession>
<dbReference type="Pfam" id="PF07685">
    <property type="entry name" value="GATase_3"/>
    <property type="match status" value="1"/>
</dbReference>
<dbReference type="InterPro" id="IPR043702">
    <property type="entry name" value="Lipid_II_synth_GatD"/>
</dbReference>
<dbReference type="EC" id="6.3.5.13" evidence="2"/>
<feature type="domain" description="CobB/CobQ-like glutamine amidotransferase" evidence="3">
    <location>
        <begin position="51"/>
        <end position="192"/>
    </location>
</feature>
<dbReference type="InterPro" id="IPR029062">
    <property type="entry name" value="Class_I_gatase-like"/>
</dbReference>
<evidence type="ECO:0000313" key="4">
    <source>
        <dbReference type="EMBL" id="SMH37913.1"/>
    </source>
</evidence>
<dbReference type="RefSeq" id="WP_165759555.1">
    <property type="nucleotide sequence ID" value="NZ_FXBM01000001.1"/>
</dbReference>
<sequence>MTTLRIGVLAPEALDSNGDAANARVLVARARWAGLDAEAVQLRSAGDFAVRPDVLVAGTGADQDLPAVLDLLQEVGDELRGWVGDGVEIVAVGAGWELLTESFETPSGVVQGLGVFPGRAVTGERTTGDLVVQSTDGVLVGFENHVRRIDGFDTTSALGRVLHGVGDGHGVEGYRSGSLLGTHLHGPVLAKNPALADAILRRTADRHGLAYAATDERIRASDETARAAREVIAKRLGVVR</sequence>
<dbReference type="InterPro" id="IPR011698">
    <property type="entry name" value="GATase_3"/>
</dbReference>
<keyword evidence="5" id="KW-1185">Reference proteome</keyword>
<comment type="function">
    <text evidence="2">The lipid II isoglutaminyl synthase complex catalyzes the formation of alpha-D-isoglutamine in the cell wall lipid II stem peptide. The GatD subunit catalyzes the hydrolysis of glutamine to glutamate and ammonia. The resulting ammonia molecule is channeled to the active site of MurT.</text>
</comment>
<comment type="pathway">
    <text evidence="2">Cell wall biogenesis; peptidoglycan biosynthesis.</text>
</comment>
<dbReference type="HAMAP" id="MF_02213">
    <property type="entry name" value="Lipid_II_synth_GatD"/>
    <property type="match status" value="1"/>
</dbReference>
<dbReference type="STRING" id="1891671.SAMN06295885_1425"/>
<dbReference type="EC" id="3.5.1.2" evidence="2"/>
<proteinExistence type="inferred from homology"/>
<evidence type="ECO:0000313" key="5">
    <source>
        <dbReference type="Proteomes" id="UP000193711"/>
    </source>
</evidence>
<comment type="catalytic activity">
    <reaction evidence="2">
        <text>beta-D-GlcNAc-(1-&gt;4)-Mur2Ac(oyl-L-Ala-gamma-D-Glu-L-Lys-D-Ala-D-Ala)-di-trans,octa-cis-undecaprenyl diphosphate + L-glutamine + ATP + H2O = beta-D-GlcNAc-(1-&gt;4)-Mur2Ac(oyl-L-Ala-D-isoglutaminyl-L-Lys-D-Ala-D-Ala)-di-trans,octa-cis-undecaprenyl diphosphate + L-glutamate + ADP + phosphate + H(+)</text>
        <dbReference type="Rhea" id="RHEA:57928"/>
        <dbReference type="ChEBI" id="CHEBI:15377"/>
        <dbReference type="ChEBI" id="CHEBI:15378"/>
        <dbReference type="ChEBI" id="CHEBI:29985"/>
        <dbReference type="ChEBI" id="CHEBI:30616"/>
        <dbReference type="ChEBI" id="CHEBI:43474"/>
        <dbReference type="ChEBI" id="CHEBI:58359"/>
        <dbReference type="ChEBI" id="CHEBI:60033"/>
        <dbReference type="ChEBI" id="CHEBI:62233"/>
        <dbReference type="ChEBI" id="CHEBI:456216"/>
        <dbReference type="EC" id="6.3.5.13"/>
    </reaction>
</comment>
<keyword evidence="2" id="KW-0378">Hydrolase</keyword>
<evidence type="ECO:0000259" key="3">
    <source>
        <dbReference type="Pfam" id="PF07685"/>
    </source>
</evidence>
<feature type="binding site" evidence="2">
    <location>
        <position position="125"/>
    </location>
    <ligand>
        <name>substrate</name>
    </ligand>
</feature>
<keyword evidence="2" id="KW-0133">Cell shape</keyword>
<keyword evidence="1 2" id="KW-0315">Glutamine amidotransferase</keyword>
<dbReference type="Proteomes" id="UP000193711">
    <property type="component" value="Unassembled WGS sequence"/>
</dbReference>
<comment type="similarity">
    <text evidence="2">Belongs to the CobB/CobQ family. GatD subfamily.</text>
</comment>
<dbReference type="AlphaFoldDB" id="A0A1X7NJ98"/>
<organism evidence="4 5">
    <name type="scientific">Rathayibacter oskolensis</name>
    <dbReference type="NCBI Taxonomy" id="1891671"/>
    <lineage>
        <taxon>Bacteria</taxon>
        <taxon>Bacillati</taxon>
        <taxon>Actinomycetota</taxon>
        <taxon>Actinomycetes</taxon>
        <taxon>Micrococcales</taxon>
        <taxon>Microbacteriaceae</taxon>
        <taxon>Rathayibacter</taxon>
    </lineage>
</organism>
<comment type="caution">
    <text evidence="2">Lacks conserved residue(s) required for the propagation of feature annotation.</text>
</comment>
<keyword evidence="2" id="KW-0573">Peptidoglycan synthesis</keyword>
<comment type="catalytic activity">
    <reaction evidence="2">
        <text>L-glutamine + H2O = L-glutamate + NH4(+)</text>
        <dbReference type="Rhea" id="RHEA:15889"/>
        <dbReference type="ChEBI" id="CHEBI:15377"/>
        <dbReference type="ChEBI" id="CHEBI:28938"/>
        <dbReference type="ChEBI" id="CHEBI:29985"/>
        <dbReference type="ChEBI" id="CHEBI:58359"/>
        <dbReference type="EC" id="3.5.1.2"/>
    </reaction>
</comment>
<keyword evidence="2" id="KW-0436">Ligase</keyword>
<keyword evidence="2" id="KW-0961">Cell wall biogenesis/degradation</keyword>
<dbReference type="GO" id="GO:0140282">
    <property type="term" value="F:carbon-nitrogen ligase activity on lipid II"/>
    <property type="evidence" value="ECO:0007669"/>
    <property type="project" value="UniProtKB-UniRule"/>
</dbReference>